<accession>A0A9W4XLL2</accession>
<proteinExistence type="predicted"/>
<dbReference type="EMBL" id="CAOQHR010000002">
    <property type="protein sequence ID" value="CAI6294230.1"/>
    <property type="molecule type" value="Genomic_DNA"/>
</dbReference>
<dbReference type="InterPro" id="IPR051609">
    <property type="entry name" value="NmrA/Isoflavone_reductase-like"/>
</dbReference>
<sequence length="340" mass="37302">MSKQYASTQPPTYTNQIRNIAIVGATGNSGKHITSALLANPSFKITALTRATSGPPPPGVHIATIDYSNPSTLVEALKNQDVLIITLAVAAPPGTATALAEAAAKAGVPWILPNEFGTDTNDPIVGNDTFVNQSKIDDRNAIEKLGVSSWIGICTGFWYEHSLSGPEWYGIDVLDKKCVFFDDGTQRINTTTWPQVGRAVANLLALPILPHDEADTRTTLDSFRNRMAYVSSFAVNQREMLDSVQRVTQTTDAEWTITRENSRERYEKAKQEMFAGDRRAFGRVLYTRYFFSGENAGLVEVTRGLDNERLGLVEKEDLDEATRKAIALAEGGYGGRYMKS</sequence>
<dbReference type="Pfam" id="PF05368">
    <property type="entry name" value="NmrA"/>
    <property type="match status" value="1"/>
</dbReference>
<dbReference type="AlphaFoldDB" id="A0A9W4XLL2"/>
<keyword evidence="2" id="KW-0560">Oxidoreductase</keyword>
<dbReference type="Proteomes" id="UP001152607">
    <property type="component" value="Unassembled WGS sequence"/>
</dbReference>
<dbReference type="PANTHER" id="PTHR47706">
    <property type="entry name" value="NMRA-LIKE FAMILY PROTEIN"/>
    <property type="match status" value="1"/>
</dbReference>
<dbReference type="InterPro" id="IPR036291">
    <property type="entry name" value="NAD(P)-bd_dom_sf"/>
</dbReference>
<dbReference type="OrthoDB" id="419598at2759"/>
<dbReference type="Gene3D" id="3.90.25.10">
    <property type="entry name" value="UDP-galactose 4-epimerase, domain 1"/>
    <property type="match status" value="1"/>
</dbReference>
<dbReference type="SUPFAM" id="SSF51735">
    <property type="entry name" value="NAD(P)-binding Rossmann-fold domains"/>
    <property type="match status" value="1"/>
</dbReference>
<evidence type="ECO:0000259" key="3">
    <source>
        <dbReference type="Pfam" id="PF05368"/>
    </source>
</evidence>
<feature type="domain" description="NmrA-like" evidence="3">
    <location>
        <begin position="19"/>
        <end position="151"/>
    </location>
</feature>
<evidence type="ECO:0000256" key="2">
    <source>
        <dbReference type="ARBA" id="ARBA00023002"/>
    </source>
</evidence>
<dbReference type="PANTHER" id="PTHR47706:SF7">
    <property type="entry name" value="CIPA-LIKE, PUTATIVE (AFU_ORTHOLOGUE AFUA_1G01630)-RELATED"/>
    <property type="match status" value="1"/>
</dbReference>
<keyword evidence="1" id="KW-0521">NADP</keyword>
<evidence type="ECO:0000313" key="4">
    <source>
        <dbReference type="EMBL" id="CAI6294230.1"/>
    </source>
</evidence>
<dbReference type="Gene3D" id="3.40.50.720">
    <property type="entry name" value="NAD(P)-binding Rossmann-like Domain"/>
    <property type="match status" value="1"/>
</dbReference>
<name>A0A9W4XLL2_9PLEO</name>
<organism evidence="4 5">
    <name type="scientific">Periconia digitata</name>
    <dbReference type="NCBI Taxonomy" id="1303443"/>
    <lineage>
        <taxon>Eukaryota</taxon>
        <taxon>Fungi</taxon>
        <taxon>Dikarya</taxon>
        <taxon>Ascomycota</taxon>
        <taxon>Pezizomycotina</taxon>
        <taxon>Dothideomycetes</taxon>
        <taxon>Pleosporomycetidae</taxon>
        <taxon>Pleosporales</taxon>
        <taxon>Massarineae</taxon>
        <taxon>Periconiaceae</taxon>
        <taxon>Periconia</taxon>
    </lineage>
</organism>
<comment type="caution">
    <text evidence="4">The sequence shown here is derived from an EMBL/GenBank/DDBJ whole genome shotgun (WGS) entry which is preliminary data.</text>
</comment>
<keyword evidence="5" id="KW-1185">Reference proteome</keyword>
<gene>
    <name evidence="4" type="ORF">PDIGIT_LOCUS2579</name>
</gene>
<evidence type="ECO:0000256" key="1">
    <source>
        <dbReference type="ARBA" id="ARBA00022857"/>
    </source>
</evidence>
<reference evidence="4" key="1">
    <citation type="submission" date="2023-01" db="EMBL/GenBank/DDBJ databases">
        <authorList>
            <person name="Van Ghelder C."/>
            <person name="Rancurel C."/>
        </authorList>
    </citation>
    <scope>NUCLEOTIDE SEQUENCE</scope>
    <source>
        <strain evidence="4">CNCM I-4278</strain>
    </source>
</reference>
<dbReference type="GO" id="GO:0016491">
    <property type="term" value="F:oxidoreductase activity"/>
    <property type="evidence" value="ECO:0007669"/>
    <property type="project" value="UniProtKB-KW"/>
</dbReference>
<protein>
    <recommendedName>
        <fullName evidence="3">NmrA-like domain-containing protein</fullName>
    </recommendedName>
</protein>
<evidence type="ECO:0000313" key="5">
    <source>
        <dbReference type="Proteomes" id="UP001152607"/>
    </source>
</evidence>
<dbReference type="InterPro" id="IPR008030">
    <property type="entry name" value="NmrA-like"/>
</dbReference>